<comment type="caution">
    <text evidence="2">The sequence shown here is derived from an EMBL/GenBank/DDBJ whole genome shotgun (WGS) entry which is preliminary data.</text>
</comment>
<keyword evidence="1" id="KW-0732">Signal</keyword>
<name>A0A4Y2CTZ3_ARAVE</name>
<proteinExistence type="predicted"/>
<accession>A0A4Y2CTZ3</accession>
<dbReference type="EMBL" id="BGPR01000239">
    <property type="protein sequence ID" value="GBM07158.1"/>
    <property type="molecule type" value="Genomic_DNA"/>
</dbReference>
<organism evidence="2 3">
    <name type="scientific">Araneus ventricosus</name>
    <name type="common">Orbweaver spider</name>
    <name type="synonym">Epeira ventricosa</name>
    <dbReference type="NCBI Taxonomy" id="182803"/>
    <lineage>
        <taxon>Eukaryota</taxon>
        <taxon>Metazoa</taxon>
        <taxon>Ecdysozoa</taxon>
        <taxon>Arthropoda</taxon>
        <taxon>Chelicerata</taxon>
        <taxon>Arachnida</taxon>
        <taxon>Araneae</taxon>
        <taxon>Araneomorphae</taxon>
        <taxon>Entelegynae</taxon>
        <taxon>Araneoidea</taxon>
        <taxon>Araneidae</taxon>
        <taxon>Araneus</taxon>
    </lineage>
</organism>
<protein>
    <submittedName>
        <fullName evidence="2">Uncharacterized protein</fullName>
    </submittedName>
</protein>
<evidence type="ECO:0000313" key="3">
    <source>
        <dbReference type="Proteomes" id="UP000499080"/>
    </source>
</evidence>
<sequence>MPLSFCLFLTFVMNNTAAENALSATTHVGGVVFKASPSFIIFADRFSVESNNCNSCFNILLKLKLFLVEQ</sequence>
<feature type="chain" id="PRO_5021209437" evidence="1">
    <location>
        <begin position="19"/>
        <end position="70"/>
    </location>
</feature>
<feature type="signal peptide" evidence="1">
    <location>
        <begin position="1"/>
        <end position="18"/>
    </location>
</feature>
<feature type="non-terminal residue" evidence="2">
    <location>
        <position position="70"/>
    </location>
</feature>
<dbReference type="AlphaFoldDB" id="A0A4Y2CTZ3"/>
<dbReference type="Proteomes" id="UP000499080">
    <property type="component" value="Unassembled WGS sequence"/>
</dbReference>
<evidence type="ECO:0000313" key="2">
    <source>
        <dbReference type="EMBL" id="GBM07158.1"/>
    </source>
</evidence>
<gene>
    <name evidence="2" type="ORF">AVEN_15411_1</name>
</gene>
<keyword evidence="3" id="KW-1185">Reference proteome</keyword>
<evidence type="ECO:0000256" key="1">
    <source>
        <dbReference type="SAM" id="SignalP"/>
    </source>
</evidence>
<reference evidence="2 3" key="1">
    <citation type="journal article" date="2019" name="Sci. Rep.">
        <title>Orb-weaving spider Araneus ventricosus genome elucidates the spidroin gene catalogue.</title>
        <authorList>
            <person name="Kono N."/>
            <person name="Nakamura H."/>
            <person name="Ohtoshi R."/>
            <person name="Moran D.A.P."/>
            <person name="Shinohara A."/>
            <person name="Yoshida Y."/>
            <person name="Fujiwara M."/>
            <person name="Mori M."/>
            <person name="Tomita M."/>
            <person name="Arakawa K."/>
        </authorList>
    </citation>
    <scope>NUCLEOTIDE SEQUENCE [LARGE SCALE GENOMIC DNA]</scope>
</reference>